<evidence type="ECO:0000259" key="8">
    <source>
        <dbReference type="PROSITE" id="PS50004"/>
    </source>
</evidence>
<dbReference type="InterPro" id="IPR043567">
    <property type="entry name" value="SYTL1-5_C2B"/>
</dbReference>
<dbReference type="Proteomes" id="UP000472272">
    <property type="component" value="Chromosome 4"/>
</dbReference>
<dbReference type="PANTHER" id="PTHR45716">
    <property type="entry name" value="BITESIZE, ISOFORM I"/>
    <property type="match status" value="1"/>
</dbReference>
<accession>A0A670HTN3</accession>
<feature type="compositionally biased region" description="Polar residues" evidence="7">
    <location>
        <begin position="549"/>
        <end position="560"/>
    </location>
</feature>
<feature type="region of interest" description="Disordered" evidence="7">
    <location>
        <begin position="77"/>
        <end position="103"/>
    </location>
</feature>
<dbReference type="CDD" id="cd08393">
    <property type="entry name" value="C2A_SLP-1_2"/>
    <property type="match status" value="1"/>
</dbReference>
<evidence type="ECO:0000256" key="7">
    <source>
        <dbReference type="SAM" id="MobiDB-lite"/>
    </source>
</evidence>
<dbReference type="Gene3D" id="2.60.40.150">
    <property type="entry name" value="C2 domain"/>
    <property type="match status" value="2"/>
</dbReference>
<dbReference type="GO" id="GO:0042043">
    <property type="term" value="F:neurexin family protein binding"/>
    <property type="evidence" value="ECO:0007669"/>
    <property type="project" value="TreeGrafter"/>
</dbReference>
<reference evidence="10 11" key="1">
    <citation type="journal article" date="2019" name="Proc. Natl. Acad. Sci. U.S.A.">
        <title>Regulatory changes in pterin and carotenoid genes underlie balanced color polymorphisms in the wall lizard.</title>
        <authorList>
            <person name="Andrade P."/>
            <person name="Pinho C."/>
            <person name="Perez I de Lanuza G."/>
            <person name="Afonso S."/>
            <person name="Brejcha J."/>
            <person name="Rubin C.J."/>
            <person name="Wallerman O."/>
            <person name="Pereira P."/>
            <person name="Sabatino S.J."/>
            <person name="Bellati A."/>
            <person name="Pellitteri-Rosa D."/>
            <person name="Bosakova Z."/>
            <person name="Bunikis I."/>
            <person name="Carretero M.A."/>
            <person name="Feiner N."/>
            <person name="Marsik P."/>
            <person name="Pauperio F."/>
            <person name="Salvi D."/>
            <person name="Soler L."/>
            <person name="While G.M."/>
            <person name="Uller T."/>
            <person name="Font E."/>
            <person name="Andersson L."/>
            <person name="Carneiro M."/>
        </authorList>
    </citation>
    <scope>NUCLEOTIDE SEQUENCE</scope>
</reference>
<name>A0A670HTN3_PODMU</name>
<feature type="region of interest" description="Disordered" evidence="7">
    <location>
        <begin position="119"/>
        <end position="353"/>
    </location>
</feature>
<comment type="subcellular location">
    <subcellularLocation>
        <location evidence="1">Cell membrane</location>
    </subcellularLocation>
</comment>
<dbReference type="Pfam" id="PF02318">
    <property type="entry name" value="FYVE_2"/>
    <property type="match status" value="1"/>
</dbReference>
<dbReference type="SMART" id="SM00239">
    <property type="entry name" value="C2"/>
    <property type="match status" value="2"/>
</dbReference>
<dbReference type="InterPro" id="IPR041282">
    <property type="entry name" value="FYVE_2"/>
</dbReference>
<dbReference type="PANTHER" id="PTHR45716:SF5">
    <property type="entry name" value="SYNAPTOTAGMIN-LIKE PROTEIN 2"/>
    <property type="match status" value="1"/>
</dbReference>
<reference evidence="10" key="3">
    <citation type="submission" date="2025-09" db="UniProtKB">
        <authorList>
            <consortium name="Ensembl"/>
        </authorList>
    </citation>
    <scope>IDENTIFICATION</scope>
</reference>
<sequence>MIDLSFLTDEEQEAILKVLQRDSDLKRAEEERVRHLSEKVKDEIQVKNMSGQWFYEAKSKRHREKIHGADIIRASMRRKPFPTELSQSKSDKTKSSWVNNVNKEVFTPPELLGAIKEAEVESKSDESPKVFSTASDALETPQEKARKLAAASPSKQRKNPFNESTLLEDHAKNEQPEHGMAMEKDPHSVENRSKVDVTNHSRVEEPQQAPAEPNDLHRQAGKPPVPKARRHIHKTSDVSLKSEEPFPQAPKRIKQVNGQGSLPRGILKRSSSSSSTDSEVLRLNQTLEPSGKSGLPAPTVLERVAEKSPPPPGESEGFSENSLERLKQVRFSSSVSRKERPPSLELHEGKESGEFVLLDSDYAKANGNRAGDLGALQSRQTLPSKPPRAHSPALNSNTESQGEGTAPGSHGAKSSGLPPNTLQPEKHSVAGPTIPSDSPSKTFPSVREEQTDTTKPQIKTKPPSLEQDNSKSTPDQQLPKTEDPQVPKVGSADLEQGSEEELNPVKEALKRSSNRQIPSKSLEDIPSATSNKGNLPKEDLMLSAEDVSTAPSFPDSQFSHPENIKRMSKSVPTFTQEESDDRETDTASDSSYPLGRIKKSPSSLTNLSGSSGLASLSSVSTSVMSIYSGDFGNVDVKGNLQFAIDYVEQLKELHIFVAQGKDLAIADVKKQRSDPYVKSYLLPEKYKLGKRKTSVKKKTLNPVFNEILRYKVDRALLASQRLNVSVWHNDTFGRNSFLGEVELDLGEWDWDDRQNKQMIWYPLKPRTPLAGLDLENRGDMKIALQYVPQPVGGKKPLVTGEVHIWVKECSDLPVLRGNRLNSFVKCTILPDTSRKSRQKTRAVAKTTNPVFNHTMVYDGFRPQDLKEACVELTVWDHNKLANHFLGGLRIGLGTGKSYGTPVDWMDSTTDESNLWERMIDSPNTWVEDTLPLRMLMMAKTPK</sequence>
<dbReference type="FunFam" id="2.60.40.150:FF:000040">
    <property type="entry name" value="synaptotagmin-like protein 2 isoform X2"/>
    <property type="match status" value="1"/>
</dbReference>
<feature type="compositionally biased region" description="Polar residues" evidence="7">
    <location>
        <begin position="466"/>
        <end position="479"/>
    </location>
</feature>
<keyword evidence="4" id="KW-0677">Repeat</keyword>
<evidence type="ECO:0000256" key="2">
    <source>
        <dbReference type="ARBA" id="ARBA00022475"/>
    </source>
</evidence>
<dbReference type="InterPro" id="IPR000008">
    <property type="entry name" value="C2_dom"/>
</dbReference>
<dbReference type="GO" id="GO:0031267">
    <property type="term" value="F:small GTPase binding"/>
    <property type="evidence" value="ECO:0007669"/>
    <property type="project" value="InterPro"/>
</dbReference>
<evidence type="ECO:0000256" key="6">
    <source>
        <dbReference type="ARBA" id="ARBA00072164"/>
    </source>
</evidence>
<evidence type="ECO:0000259" key="9">
    <source>
        <dbReference type="PROSITE" id="PS50916"/>
    </source>
</evidence>
<keyword evidence="11" id="KW-1185">Reference proteome</keyword>
<dbReference type="CDD" id="cd04020">
    <property type="entry name" value="C2B_SLP_1-2-3-4"/>
    <property type="match status" value="1"/>
</dbReference>
<dbReference type="GO" id="GO:0070382">
    <property type="term" value="C:exocytic vesicle"/>
    <property type="evidence" value="ECO:0007669"/>
    <property type="project" value="TreeGrafter"/>
</dbReference>
<feature type="compositionally biased region" description="Basic and acidic residues" evidence="7">
    <location>
        <begin position="167"/>
        <end position="205"/>
    </location>
</feature>
<keyword evidence="2" id="KW-1003">Cell membrane</keyword>
<dbReference type="Pfam" id="PF00168">
    <property type="entry name" value="C2"/>
    <property type="match status" value="2"/>
</dbReference>
<dbReference type="GO" id="GO:0006886">
    <property type="term" value="P:intracellular protein transport"/>
    <property type="evidence" value="ECO:0007669"/>
    <property type="project" value="InterPro"/>
</dbReference>
<dbReference type="GO" id="GO:0006887">
    <property type="term" value="P:exocytosis"/>
    <property type="evidence" value="ECO:0007669"/>
    <property type="project" value="UniProtKB-KW"/>
</dbReference>
<dbReference type="FunFam" id="2.60.40.150:FF:000006">
    <property type="entry name" value="Synaptotagmin-like 5, isoform CRA_a"/>
    <property type="match status" value="1"/>
</dbReference>
<dbReference type="Ensembl" id="ENSPMRT00000003325.1">
    <property type="protein sequence ID" value="ENSPMRP00000003099.1"/>
    <property type="gene ID" value="ENSPMRG00000002209.1"/>
</dbReference>
<evidence type="ECO:0000256" key="1">
    <source>
        <dbReference type="ARBA" id="ARBA00004236"/>
    </source>
</evidence>
<dbReference type="SUPFAM" id="SSF49562">
    <property type="entry name" value="C2 domain (Calcium/lipid-binding domain, CaLB)"/>
    <property type="match status" value="2"/>
</dbReference>
<feature type="compositionally biased region" description="Basic and acidic residues" evidence="7">
    <location>
        <begin position="119"/>
        <end position="128"/>
    </location>
</feature>
<dbReference type="OMA" id="PEHGMAM"/>
<reference evidence="10" key="2">
    <citation type="submission" date="2025-08" db="UniProtKB">
        <authorList>
            <consortium name="Ensembl"/>
        </authorList>
    </citation>
    <scope>IDENTIFICATION</scope>
</reference>
<dbReference type="InterPro" id="IPR010911">
    <property type="entry name" value="Rab_BD"/>
</dbReference>
<evidence type="ECO:0000313" key="11">
    <source>
        <dbReference type="Proteomes" id="UP000472272"/>
    </source>
</evidence>
<feature type="domain" description="C2" evidence="8">
    <location>
        <begin position="776"/>
        <end position="905"/>
    </location>
</feature>
<feature type="domain" description="RabBD" evidence="9">
    <location>
        <begin position="1"/>
        <end position="57"/>
    </location>
</feature>
<evidence type="ECO:0000256" key="3">
    <source>
        <dbReference type="ARBA" id="ARBA00022483"/>
    </source>
</evidence>
<dbReference type="InterPro" id="IPR035892">
    <property type="entry name" value="C2_domain_sf"/>
</dbReference>
<evidence type="ECO:0000256" key="4">
    <source>
        <dbReference type="ARBA" id="ARBA00022737"/>
    </source>
</evidence>
<dbReference type="Gene3D" id="6.10.250.3000">
    <property type="match status" value="1"/>
</dbReference>
<proteinExistence type="predicted"/>
<keyword evidence="3" id="KW-0268">Exocytosis</keyword>
<evidence type="ECO:0000256" key="5">
    <source>
        <dbReference type="ARBA" id="ARBA00023136"/>
    </source>
</evidence>
<dbReference type="AlphaFoldDB" id="A0A670HTN3"/>
<protein>
    <recommendedName>
        <fullName evidence="6">Synaptotagmin-like protein 2</fullName>
    </recommendedName>
</protein>
<feature type="compositionally biased region" description="Polar residues" evidence="7">
    <location>
        <begin position="393"/>
        <end position="403"/>
    </location>
</feature>
<dbReference type="PROSITE" id="PS50004">
    <property type="entry name" value="C2"/>
    <property type="match status" value="2"/>
</dbReference>
<feature type="compositionally biased region" description="Low complexity" evidence="7">
    <location>
        <begin position="600"/>
        <end position="610"/>
    </location>
</feature>
<dbReference type="GO" id="GO:0005886">
    <property type="term" value="C:plasma membrane"/>
    <property type="evidence" value="ECO:0007669"/>
    <property type="project" value="UniProtKB-SubCell"/>
</dbReference>
<feature type="compositionally biased region" description="Basic and acidic residues" evidence="7">
    <location>
        <begin position="234"/>
        <end position="244"/>
    </location>
</feature>
<dbReference type="PROSITE" id="PS50916">
    <property type="entry name" value="RABBD"/>
    <property type="match status" value="1"/>
</dbReference>
<feature type="domain" description="C2" evidence="8">
    <location>
        <begin position="636"/>
        <end position="761"/>
    </location>
</feature>
<dbReference type="GeneTree" id="ENSGT00940000155843"/>
<organism evidence="10 11">
    <name type="scientific">Podarcis muralis</name>
    <name type="common">Wall lizard</name>
    <name type="synonym">Lacerta muralis</name>
    <dbReference type="NCBI Taxonomy" id="64176"/>
    <lineage>
        <taxon>Eukaryota</taxon>
        <taxon>Metazoa</taxon>
        <taxon>Chordata</taxon>
        <taxon>Craniata</taxon>
        <taxon>Vertebrata</taxon>
        <taxon>Euteleostomi</taxon>
        <taxon>Lepidosauria</taxon>
        <taxon>Squamata</taxon>
        <taxon>Bifurcata</taxon>
        <taxon>Unidentata</taxon>
        <taxon>Episquamata</taxon>
        <taxon>Laterata</taxon>
        <taxon>Lacertibaenia</taxon>
        <taxon>Lacertidae</taxon>
        <taxon>Podarcis</taxon>
    </lineage>
</organism>
<feature type="compositionally biased region" description="Basic and acidic residues" evidence="7">
    <location>
        <begin position="336"/>
        <end position="353"/>
    </location>
</feature>
<feature type="region of interest" description="Disordered" evidence="7">
    <location>
        <begin position="365"/>
        <end position="610"/>
    </location>
</feature>
<keyword evidence="5" id="KW-0472">Membrane</keyword>
<evidence type="ECO:0000313" key="10">
    <source>
        <dbReference type="Ensembl" id="ENSPMRP00000003099.1"/>
    </source>
</evidence>